<dbReference type="EMBL" id="FOTY01000006">
    <property type="protein sequence ID" value="SFL83050.1"/>
    <property type="molecule type" value="Genomic_DNA"/>
</dbReference>
<dbReference type="RefSeq" id="WP_090926288.1">
    <property type="nucleotide sequence ID" value="NZ_FOTY01000006.1"/>
</dbReference>
<keyword evidence="2 4" id="KW-0238">DNA-binding</keyword>
<dbReference type="GO" id="GO:0043937">
    <property type="term" value="P:regulation of sporulation"/>
    <property type="evidence" value="ECO:0007669"/>
    <property type="project" value="InterPro"/>
</dbReference>
<dbReference type="GO" id="GO:0051301">
    <property type="term" value="P:cell division"/>
    <property type="evidence" value="ECO:0007669"/>
    <property type="project" value="UniProtKB-UniRule"/>
</dbReference>
<keyword evidence="1 4" id="KW-0132">Cell division</keyword>
<dbReference type="AlphaFoldDB" id="A0A1I4KWB7"/>
<reference evidence="8 9" key="1">
    <citation type="submission" date="2016-10" db="EMBL/GenBank/DDBJ databases">
        <authorList>
            <person name="de Groot N.N."/>
        </authorList>
    </citation>
    <scope>NUCLEOTIDE SEQUENCE [LARGE SCALE GENOMIC DNA]</scope>
    <source>
        <strain evidence="8 9">CGMCC 1.6134</strain>
    </source>
</reference>
<dbReference type="PANTHER" id="PTHR37307">
    <property type="entry name" value="CELL DIVISION PROTEIN WHIA-RELATED"/>
    <property type="match status" value="1"/>
</dbReference>
<dbReference type="NCBIfam" id="TIGR00647">
    <property type="entry name" value="DNA_bind_WhiA"/>
    <property type="match status" value="1"/>
</dbReference>
<evidence type="ECO:0000313" key="8">
    <source>
        <dbReference type="EMBL" id="SFL83050.1"/>
    </source>
</evidence>
<dbReference type="InterPro" id="IPR027434">
    <property type="entry name" value="Homing_endonucl"/>
</dbReference>
<evidence type="ECO:0000259" key="7">
    <source>
        <dbReference type="Pfam" id="PF14527"/>
    </source>
</evidence>
<dbReference type="Proteomes" id="UP000199668">
    <property type="component" value="Unassembled WGS sequence"/>
</dbReference>
<evidence type="ECO:0000256" key="2">
    <source>
        <dbReference type="ARBA" id="ARBA00023125"/>
    </source>
</evidence>
<dbReference type="Pfam" id="PF14527">
    <property type="entry name" value="LAGLIDADG_WhiA"/>
    <property type="match status" value="1"/>
</dbReference>
<name>A0A1I4KWB7_9BACI</name>
<dbReference type="Pfam" id="PF02650">
    <property type="entry name" value="HTH_WhiA"/>
    <property type="match status" value="1"/>
</dbReference>
<dbReference type="InterPro" id="IPR018478">
    <property type="entry name" value="Sporu_reg_WhiA_N_dom"/>
</dbReference>
<evidence type="ECO:0000256" key="3">
    <source>
        <dbReference type="ARBA" id="ARBA00023306"/>
    </source>
</evidence>
<evidence type="ECO:0000259" key="5">
    <source>
        <dbReference type="Pfam" id="PF02650"/>
    </source>
</evidence>
<evidence type="ECO:0000256" key="1">
    <source>
        <dbReference type="ARBA" id="ARBA00022618"/>
    </source>
</evidence>
<comment type="similarity">
    <text evidence="4">Belongs to the WhiA family.</text>
</comment>
<dbReference type="InterPro" id="IPR003802">
    <property type="entry name" value="Sporulation_regulator_WhiA"/>
</dbReference>
<accession>A0A1I4KWB7</accession>
<keyword evidence="3 4" id="KW-0131">Cell cycle</keyword>
<comment type="function">
    <text evidence="4">Involved in cell division and chromosome segregation.</text>
</comment>
<dbReference type="GO" id="GO:0003677">
    <property type="term" value="F:DNA binding"/>
    <property type="evidence" value="ECO:0007669"/>
    <property type="project" value="UniProtKB-UniRule"/>
</dbReference>
<dbReference type="InterPro" id="IPR039518">
    <property type="entry name" value="WhiA_LAGLIDADG_dom"/>
</dbReference>
<gene>
    <name evidence="4" type="primary">whiA</name>
    <name evidence="8" type="ORF">SAMN04488054_10623</name>
</gene>
<dbReference type="Gene3D" id="3.10.28.10">
    <property type="entry name" value="Homing endonucleases"/>
    <property type="match status" value="1"/>
</dbReference>
<proteinExistence type="inferred from homology"/>
<keyword evidence="9" id="KW-1185">Reference proteome</keyword>
<evidence type="ECO:0000313" key="9">
    <source>
        <dbReference type="Proteomes" id="UP000199668"/>
    </source>
</evidence>
<dbReference type="OrthoDB" id="401278at2"/>
<evidence type="ECO:0000256" key="4">
    <source>
        <dbReference type="HAMAP-Rule" id="MF_01420"/>
    </source>
</evidence>
<dbReference type="InterPro" id="IPR023054">
    <property type="entry name" value="Sporulation_regulator_WhiA_C"/>
</dbReference>
<feature type="domain" description="Sporulation transcription regulator WhiA N-terminal" evidence="6">
    <location>
        <begin position="19"/>
        <end position="105"/>
    </location>
</feature>
<dbReference type="Pfam" id="PF10298">
    <property type="entry name" value="WhiA_N"/>
    <property type="match status" value="1"/>
</dbReference>
<dbReference type="FunFam" id="3.10.28.10:FF:000002">
    <property type="entry name" value="Probable cell division protein WhiA"/>
    <property type="match status" value="1"/>
</dbReference>
<dbReference type="PANTHER" id="PTHR37307:SF1">
    <property type="entry name" value="CELL DIVISION PROTEIN WHIA-RELATED"/>
    <property type="match status" value="1"/>
</dbReference>
<evidence type="ECO:0000259" key="6">
    <source>
        <dbReference type="Pfam" id="PF10298"/>
    </source>
</evidence>
<feature type="domain" description="WhiA LAGLIDADG-like" evidence="7">
    <location>
        <begin position="127"/>
        <end position="219"/>
    </location>
</feature>
<protein>
    <recommendedName>
        <fullName evidence="4">Probable cell division protein WhiA</fullName>
    </recommendedName>
</protein>
<dbReference type="SUPFAM" id="SSF55608">
    <property type="entry name" value="Homing endonucleases"/>
    <property type="match status" value="1"/>
</dbReference>
<feature type="domain" description="Sporulation regulator WhiA C-terminal" evidence="5">
    <location>
        <begin position="222"/>
        <end position="306"/>
    </location>
</feature>
<dbReference type="HAMAP" id="MF_01420">
    <property type="entry name" value="HTH_type_WhiA"/>
    <property type="match status" value="1"/>
</dbReference>
<organism evidence="8 9">
    <name type="scientific">Salibacterium qingdaonense</name>
    <dbReference type="NCBI Taxonomy" id="266892"/>
    <lineage>
        <taxon>Bacteria</taxon>
        <taxon>Bacillati</taxon>
        <taxon>Bacillota</taxon>
        <taxon>Bacilli</taxon>
        <taxon>Bacillales</taxon>
        <taxon>Bacillaceae</taxon>
    </lineage>
</organism>
<sequence>MSSFAAMTKKELTRFEEEDCCARAELAALVRMNGSISFSSGELILDVSTENAAIARRIYQLIKKVYPDTIIELMVRKKMRLKKNNVYIVRIVEEARHMLRDLSIMEDGYRFIRTISRDVLRDTCCKRAYLRGAFLAGGSVNHPETSSYHLEIFSLYEEHNRSLRELLQEFDLSSKSLERKKGFILYIKESERITEFLNVIGAHQALLYFEDVRIMKDMRNSVNRLVNCETANLNKTVGAALRQVENIQLVEGRIGLENLPEKVREMAEMRVKYQDVTLKELGEMVPSGPVGKSGVNHRLRKIDQLAEKIRNGEEIVMPENGVHAE</sequence>
<dbReference type="STRING" id="266892.SAMN04488054_10623"/>